<dbReference type="InterPro" id="IPR036363">
    <property type="entry name" value="Thiol_cytolysin_ab_sf"/>
</dbReference>
<keyword evidence="1" id="KW-0732">Signal</keyword>
<dbReference type="GO" id="GO:0015485">
    <property type="term" value="F:cholesterol binding"/>
    <property type="evidence" value="ECO:0007669"/>
    <property type="project" value="InterPro"/>
</dbReference>
<dbReference type="AlphaFoldDB" id="A0A380BK13"/>
<feature type="chain" id="PRO_5016682474" description="Thiol-activated cytolysin" evidence="1">
    <location>
        <begin position="17"/>
        <end position="390"/>
    </location>
</feature>
<dbReference type="PROSITE" id="PS51257">
    <property type="entry name" value="PROKAR_LIPOPROTEIN"/>
    <property type="match status" value="1"/>
</dbReference>
<accession>A0A380BK13</accession>
<evidence type="ECO:0000313" key="3">
    <source>
        <dbReference type="Proteomes" id="UP000254893"/>
    </source>
</evidence>
<evidence type="ECO:0000256" key="1">
    <source>
        <dbReference type="SAM" id="SignalP"/>
    </source>
</evidence>
<dbReference type="InterPro" id="IPR001869">
    <property type="entry name" value="Thiol_cytolysin"/>
</dbReference>
<gene>
    <name evidence="2" type="ORF">NCTC11388_01048</name>
</gene>
<evidence type="ECO:0000313" key="2">
    <source>
        <dbReference type="EMBL" id="SUJ02505.1"/>
    </source>
</evidence>
<organism evidence="2 3">
    <name type="scientific">Sphingobacterium spiritivorum</name>
    <name type="common">Flavobacterium spiritivorum</name>
    <dbReference type="NCBI Taxonomy" id="258"/>
    <lineage>
        <taxon>Bacteria</taxon>
        <taxon>Pseudomonadati</taxon>
        <taxon>Bacteroidota</taxon>
        <taxon>Sphingobacteriia</taxon>
        <taxon>Sphingobacteriales</taxon>
        <taxon>Sphingobacteriaceae</taxon>
        <taxon>Sphingobacterium</taxon>
    </lineage>
</organism>
<dbReference type="SUPFAM" id="SSF56978">
    <property type="entry name" value="Perfringolysin"/>
    <property type="match status" value="1"/>
</dbReference>
<evidence type="ECO:0008006" key="4">
    <source>
        <dbReference type="Google" id="ProtNLM"/>
    </source>
</evidence>
<feature type="signal peptide" evidence="1">
    <location>
        <begin position="1"/>
        <end position="16"/>
    </location>
</feature>
<dbReference type="Pfam" id="PF01289">
    <property type="entry name" value="Thiol_cytolysin"/>
    <property type="match status" value="1"/>
</dbReference>
<protein>
    <recommendedName>
        <fullName evidence="4">Thiol-activated cytolysin</fullName>
    </recommendedName>
</protein>
<dbReference type="Gene3D" id="3.90.840.10">
    <property type="entry name" value="Thiol-activated cytolysin superfamily/Thiol-activated cytolysin, alpha-beta domain"/>
    <property type="match status" value="1"/>
</dbReference>
<sequence>MIKLHAYLLLSLTVCAMVSCKKDVIEDKKPPVIEQKVRSKKQIVDSLKNDLIKKGYSVSTPVVNQDSSKVSFQVSRANSIKEFGVFEPGGGSDQKTYPDLYTGSVFNGNVFVKEGVFSSGLPLTGNTLPLRQDVIIVGKNNVKIAEGKQMELRNSDLKQFQSGTLRDIGEQAIDQHVGDVSLKTGFFSSFSDVKDSVFFNRSNMYWDSFKPGVGLLEFDTDNAVVPGKGTFAFFRQDYYSIKIDTTKSGWKFLEGELSSALQAERMPIFINSITYGRYGFVTIEGNQSQEILAMLNKAIANFASLSEFERNILSKSTIRCFFFGTPEDWRFSELLQSSLGRLQLFTEVMKQKTYKFRPFGDAPTFYTFSSVKDNSAFMGSTLERKVEFDL</sequence>
<dbReference type="EMBL" id="UGYW01000002">
    <property type="protein sequence ID" value="SUJ02505.1"/>
    <property type="molecule type" value="Genomic_DNA"/>
</dbReference>
<reference evidence="2 3" key="1">
    <citation type="submission" date="2018-06" db="EMBL/GenBank/DDBJ databases">
        <authorList>
            <consortium name="Pathogen Informatics"/>
            <person name="Doyle S."/>
        </authorList>
    </citation>
    <scope>NUCLEOTIDE SEQUENCE [LARGE SCALE GENOMIC DNA]</scope>
    <source>
        <strain evidence="2 3">NCTC11388</strain>
    </source>
</reference>
<dbReference type="InterPro" id="IPR036359">
    <property type="entry name" value="Thiol_cytolysin_sf"/>
</dbReference>
<name>A0A380BK13_SPHSI</name>
<dbReference type="Proteomes" id="UP000254893">
    <property type="component" value="Unassembled WGS sequence"/>
</dbReference>
<proteinExistence type="predicted"/>